<name>A0ACC3A6Y4_9EURO</name>
<keyword evidence="2" id="KW-1185">Reference proteome</keyword>
<reference evidence="1" key="1">
    <citation type="submission" date="2022-10" db="EMBL/GenBank/DDBJ databases">
        <title>Culturing micro-colonial fungi from biological soil crusts in the Mojave desert and describing Neophaeococcomyces mojavensis, and introducing the new genera and species Taxawa tesnikishii.</title>
        <authorList>
            <person name="Kurbessoian T."/>
            <person name="Stajich J.E."/>
        </authorList>
    </citation>
    <scope>NUCLEOTIDE SEQUENCE</scope>
    <source>
        <strain evidence="1">JES_112</strain>
    </source>
</reference>
<evidence type="ECO:0000313" key="1">
    <source>
        <dbReference type="EMBL" id="KAJ9656133.1"/>
    </source>
</evidence>
<gene>
    <name evidence="1" type="ORF">H2198_005189</name>
</gene>
<proteinExistence type="predicted"/>
<dbReference type="EMBL" id="JAPDRQ010000083">
    <property type="protein sequence ID" value="KAJ9656133.1"/>
    <property type="molecule type" value="Genomic_DNA"/>
</dbReference>
<evidence type="ECO:0000313" key="2">
    <source>
        <dbReference type="Proteomes" id="UP001172386"/>
    </source>
</evidence>
<organism evidence="1 2">
    <name type="scientific">Neophaeococcomyces mojaviensis</name>
    <dbReference type="NCBI Taxonomy" id="3383035"/>
    <lineage>
        <taxon>Eukaryota</taxon>
        <taxon>Fungi</taxon>
        <taxon>Dikarya</taxon>
        <taxon>Ascomycota</taxon>
        <taxon>Pezizomycotina</taxon>
        <taxon>Eurotiomycetes</taxon>
        <taxon>Chaetothyriomycetidae</taxon>
        <taxon>Chaetothyriales</taxon>
        <taxon>Chaetothyriales incertae sedis</taxon>
        <taxon>Neophaeococcomyces</taxon>
    </lineage>
</organism>
<sequence>MPVLQYYSGAHSDEHNIPTTQTISPPTPNMEQDLHEETSEAHRVRVWTVPYLTMSQLLQLAMQTGEWFVEPEETPVERIMRVVQLIMHYQEQYWTESEVVYAFLQNVQQALTDDSATNVIVQQLWNSNYAPSAAALASTFSIVLSRLQLACQALDADDPQLAMSIIMWRTIKSFEYYEYSREEIPLADPLASQVAAQSNDRLLLIDSAYCKYRFPVVIADLGKLVEDMVYTSRSGRDGFLQSIPKGVLQGLSNHEVREQQFRKYEADLHIWIGDMSVASIPVHEQQHHLRDLEISWAMRAEDPEHISWRLPPPLPLDSTMFFCQLDAIKIVELISNEIRWLCAVVDAQETSSANTDHGGRDWIDSELDEEDIEQTAESEDYRENRTVPTLRRTDTTYLGEHEVMEIDSSPTTSEHSGSVVDRPLDPLTEEVVNFIAENYEPEVWGAMLRRVNSSPARILQSTAATRSEIKIESQSHTEPTDLDPDDAFIWEGESQSFIYFRNPHQAATVPLFNSSTSQLPFLGGDSPCFDLTTNDESVDPTAPALPSRPPTSYPIYPLYPPGT</sequence>
<accession>A0ACC3A6Y4</accession>
<protein>
    <submittedName>
        <fullName evidence="1">Uncharacterized protein</fullName>
    </submittedName>
</protein>
<dbReference type="Proteomes" id="UP001172386">
    <property type="component" value="Unassembled WGS sequence"/>
</dbReference>
<comment type="caution">
    <text evidence="1">The sequence shown here is derived from an EMBL/GenBank/DDBJ whole genome shotgun (WGS) entry which is preliminary data.</text>
</comment>